<dbReference type="Pfam" id="PF01656">
    <property type="entry name" value="CbiA"/>
    <property type="match status" value="1"/>
</dbReference>
<reference evidence="4 5" key="1">
    <citation type="submission" date="2019-11" db="EMBL/GenBank/DDBJ databases">
        <title>Genome sequences of 17 halophilic strains isolated from different environments.</title>
        <authorList>
            <person name="Furrow R.E."/>
        </authorList>
    </citation>
    <scope>NUCLEOTIDE SEQUENCE [LARGE SCALE GENOMIC DNA]</scope>
    <source>
        <strain evidence="4 5">SL-4</strain>
    </source>
</reference>
<dbReference type="OrthoDB" id="9816297at2"/>
<dbReference type="Gene3D" id="3.40.50.300">
    <property type="entry name" value="P-loop containing nucleotide triphosphate hydrolases"/>
    <property type="match status" value="1"/>
</dbReference>
<dbReference type="AlphaFoldDB" id="A0A845FB38"/>
<evidence type="ECO:0000259" key="3">
    <source>
        <dbReference type="Pfam" id="PF01656"/>
    </source>
</evidence>
<dbReference type="InterPro" id="IPR027417">
    <property type="entry name" value="P-loop_NTPase"/>
</dbReference>
<keyword evidence="2" id="KW-0067">ATP-binding</keyword>
<accession>A0A845FB38</accession>
<dbReference type="Proteomes" id="UP000450457">
    <property type="component" value="Unassembled WGS sequence"/>
</dbReference>
<dbReference type="InterPro" id="IPR025501">
    <property type="entry name" value="MinD_FleN"/>
</dbReference>
<evidence type="ECO:0000313" key="5">
    <source>
        <dbReference type="Proteomes" id="UP000450457"/>
    </source>
</evidence>
<dbReference type="PANTHER" id="PTHR43384:SF4">
    <property type="entry name" value="CELLULOSE BIOSYNTHESIS PROTEIN BCSQ-RELATED"/>
    <property type="match status" value="1"/>
</dbReference>
<sequence>MKDQAEVLRMRMQEMEGNKQAKTIAVASGKGGVGKSNFCVNFALQLMRQGRKVLIFDLDIGMGNIDILMGKSPKRTFVDLFKEDISIQDIIERGPESLSYIAGGSGLTRIFELDDAKFNYFQKEFEQLIKSFDYILFDMGAGATQDSLHFISSAHEVIVVTTPEPTSITDGYAMIKHLVHKDNRLPIKILVNRSFNEKSGRETFERLAVVVKRFLASEVTLLGVLPDDRSVLEAVNKQRPFVIDRPKSRVSRSLEELVLGYLNESRTQASSSFSFVDKLRRFVFER</sequence>
<dbReference type="InterPro" id="IPR050625">
    <property type="entry name" value="ParA/MinD_ATPase"/>
</dbReference>
<gene>
    <name evidence="4" type="ORF">GLW00_09025</name>
</gene>
<dbReference type="PIRSF" id="PIRSF003092">
    <property type="entry name" value="MinD"/>
    <property type="match status" value="1"/>
</dbReference>
<organism evidence="4 5">
    <name type="scientific">Halobacillus litoralis</name>
    <dbReference type="NCBI Taxonomy" id="45668"/>
    <lineage>
        <taxon>Bacteria</taxon>
        <taxon>Bacillati</taxon>
        <taxon>Bacillota</taxon>
        <taxon>Bacilli</taxon>
        <taxon>Bacillales</taxon>
        <taxon>Bacillaceae</taxon>
        <taxon>Halobacillus</taxon>
    </lineage>
</organism>
<protein>
    <submittedName>
        <fullName evidence="4">P-loop NTPase</fullName>
    </submittedName>
</protein>
<dbReference type="SUPFAM" id="SSF52540">
    <property type="entry name" value="P-loop containing nucleoside triphosphate hydrolases"/>
    <property type="match status" value="1"/>
</dbReference>
<comment type="caution">
    <text evidence="4">The sequence shown here is derived from an EMBL/GenBank/DDBJ whole genome shotgun (WGS) entry which is preliminary data.</text>
</comment>
<dbReference type="RefSeq" id="WP_160913230.1">
    <property type="nucleotide sequence ID" value="NZ_WMFA01000002.1"/>
</dbReference>
<evidence type="ECO:0000256" key="1">
    <source>
        <dbReference type="ARBA" id="ARBA00022741"/>
    </source>
</evidence>
<dbReference type="PANTHER" id="PTHR43384">
    <property type="entry name" value="SEPTUM SITE-DETERMINING PROTEIN MIND HOMOLOG, CHLOROPLASTIC-RELATED"/>
    <property type="match status" value="1"/>
</dbReference>
<dbReference type="GO" id="GO:0005829">
    <property type="term" value="C:cytosol"/>
    <property type="evidence" value="ECO:0007669"/>
    <property type="project" value="TreeGrafter"/>
</dbReference>
<dbReference type="GO" id="GO:0016887">
    <property type="term" value="F:ATP hydrolysis activity"/>
    <property type="evidence" value="ECO:0007669"/>
    <property type="project" value="TreeGrafter"/>
</dbReference>
<keyword evidence="1" id="KW-0547">Nucleotide-binding</keyword>
<dbReference type="InterPro" id="IPR002586">
    <property type="entry name" value="CobQ/CobB/MinD/ParA_Nub-bd_dom"/>
</dbReference>
<dbReference type="CDD" id="cd02038">
    <property type="entry name" value="FlhG-like"/>
    <property type="match status" value="1"/>
</dbReference>
<proteinExistence type="predicted"/>
<dbReference type="GO" id="GO:0051782">
    <property type="term" value="P:negative regulation of cell division"/>
    <property type="evidence" value="ECO:0007669"/>
    <property type="project" value="TreeGrafter"/>
</dbReference>
<dbReference type="EMBL" id="WMFA01000002">
    <property type="protein sequence ID" value="MYL70994.1"/>
    <property type="molecule type" value="Genomic_DNA"/>
</dbReference>
<dbReference type="GO" id="GO:0005524">
    <property type="term" value="F:ATP binding"/>
    <property type="evidence" value="ECO:0007669"/>
    <property type="project" value="UniProtKB-KW"/>
</dbReference>
<name>A0A845FB38_9BACI</name>
<dbReference type="InterPro" id="IPR033875">
    <property type="entry name" value="FlhG"/>
</dbReference>
<evidence type="ECO:0000256" key="2">
    <source>
        <dbReference type="ARBA" id="ARBA00022840"/>
    </source>
</evidence>
<feature type="domain" description="CobQ/CobB/MinD/ParA nucleotide binding" evidence="3">
    <location>
        <begin position="24"/>
        <end position="240"/>
    </location>
</feature>
<dbReference type="GeneID" id="78007135"/>
<dbReference type="GO" id="GO:0009898">
    <property type="term" value="C:cytoplasmic side of plasma membrane"/>
    <property type="evidence" value="ECO:0007669"/>
    <property type="project" value="TreeGrafter"/>
</dbReference>
<evidence type="ECO:0000313" key="4">
    <source>
        <dbReference type="EMBL" id="MYL70994.1"/>
    </source>
</evidence>